<dbReference type="InterPro" id="IPR008023">
    <property type="entry name" value="DUF748"/>
</dbReference>
<dbReference type="eggNOG" id="COG2911">
    <property type="taxonomic scope" value="Bacteria"/>
</dbReference>
<feature type="compositionally biased region" description="Basic and acidic residues" evidence="5">
    <location>
        <begin position="1696"/>
        <end position="1710"/>
    </location>
</feature>
<reference evidence="7 8" key="1">
    <citation type="submission" date="2013-09" db="EMBL/GenBank/DDBJ databases">
        <authorList>
            <person name="Zeng Z."/>
            <person name="Chen C."/>
        </authorList>
    </citation>
    <scope>NUCLEOTIDE SEQUENCE [LARGE SCALE GENOMIC DNA]</scope>
    <source>
        <strain evidence="7 8">WB 4.1-42</strain>
    </source>
</reference>
<evidence type="ECO:0000256" key="2">
    <source>
        <dbReference type="ARBA" id="ARBA00022692"/>
    </source>
</evidence>
<feature type="region of interest" description="Disordered" evidence="5">
    <location>
        <begin position="1658"/>
        <end position="1710"/>
    </location>
</feature>
<dbReference type="GO" id="GO:0090313">
    <property type="term" value="P:regulation of protein targeting to membrane"/>
    <property type="evidence" value="ECO:0007669"/>
    <property type="project" value="TreeGrafter"/>
</dbReference>
<keyword evidence="8" id="KW-1185">Reference proteome</keyword>
<keyword evidence="4" id="KW-0472">Membrane</keyword>
<feature type="compositionally biased region" description="Basic and acidic residues" evidence="5">
    <location>
        <begin position="1658"/>
        <end position="1688"/>
    </location>
</feature>
<evidence type="ECO:0000313" key="7">
    <source>
        <dbReference type="EMBL" id="KGO91954.1"/>
    </source>
</evidence>
<dbReference type="PANTHER" id="PTHR30441">
    <property type="entry name" value="DUF748 DOMAIN-CONTAINING PROTEIN"/>
    <property type="match status" value="1"/>
</dbReference>
<dbReference type="GO" id="GO:0009306">
    <property type="term" value="P:protein secretion"/>
    <property type="evidence" value="ECO:0007669"/>
    <property type="project" value="InterPro"/>
</dbReference>
<dbReference type="OrthoDB" id="9811276at2"/>
<gene>
    <name evidence="7" type="ORF">Q766_15025</name>
</gene>
<dbReference type="PANTHER" id="PTHR30441:SF8">
    <property type="entry name" value="DUF748 DOMAIN-CONTAINING PROTEIN"/>
    <property type="match status" value="1"/>
</dbReference>
<comment type="subcellular location">
    <subcellularLocation>
        <location evidence="1">Membrane</location>
        <topology evidence="1">Single-pass membrane protein</topology>
    </subcellularLocation>
</comment>
<dbReference type="GO" id="GO:0005886">
    <property type="term" value="C:plasma membrane"/>
    <property type="evidence" value="ECO:0007669"/>
    <property type="project" value="InterPro"/>
</dbReference>
<dbReference type="Proteomes" id="UP000030111">
    <property type="component" value="Unassembled WGS sequence"/>
</dbReference>
<dbReference type="EMBL" id="JRLY01000013">
    <property type="protein sequence ID" value="KGO91954.1"/>
    <property type="molecule type" value="Genomic_DNA"/>
</dbReference>
<keyword evidence="3" id="KW-1133">Transmembrane helix</keyword>
<proteinExistence type="predicted"/>
<accession>A0A0A2MI20</accession>
<dbReference type="InterPro" id="IPR007452">
    <property type="entry name" value="TamB_C"/>
</dbReference>
<keyword evidence="2" id="KW-0812">Transmembrane</keyword>
<protein>
    <recommendedName>
        <fullName evidence="6">Translocation and assembly module TamB C-terminal domain-containing protein</fullName>
    </recommendedName>
</protein>
<dbReference type="RefSeq" id="WP_026989710.1">
    <property type="nucleotide sequence ID" value="NZ_AUGP01000001.1"/>
</dbReference>
<evidence type="ECO:0000259" key="6">
    <source>
        <dbReference type="Pfam" id="PF04357"/>
    </source>
</evidence>
<dbReference type="Pfam" id="PF04357">
    <property type="entry name" value="TamB"/>
    <property type="match status" value="1"/>
</dbReference>
<comment type="caution">
    <text evidence="7">The sequence shown here is derived from an EMBL/GenBank/DDBJ whole genome shotgun (WGS) entry which is preliminary data.</text>
</comment>
<name>A0A0A2MI20_9FLAO</name>
<evidence type="ECO:0000256" key="4">
    <source>
        <dbReference type="ARBA" id="ARBA00023136"/>
    </source>
</evidence>
<dbReference type="Pfam" id="PF05359">
    <property type="entry name" value="DUF748"/>
    <property type="match status" value="1"/>
</dbReference>
<dbReference type="InterPro" id="IPR052894">
    <property type="entry name" value="AsmA-related"/>
</dbReference>
<evidence type="ECO:0000313" key="8">
    <source>
        <dbReference type="Proteomes" id="UP000030111"/>
    </source>
</evidence>
<evidence type="ECO:0000256" key="5">
    <source>
        <dbReference type="SAM" id="MobiDB-lite"/>
    </source>
</evidence>
<dbReference type="STRING" id="1121898.GCA_000422725_03609"/>
<organism evidence="7 8">
    <name type="scientific">Flavobacterium subsaxonicum WB 4.1-42 = DSM 21790</name>
    <dbReference type="NCBI Taxonomy" id="1121898"/>
    <lineage>
        <taxon>Bacteria</taxon>
        <taxon>Pseudomonadati</taxon>
        <taxon>Bacteroidota</taxon>
        <taxon>Flavobacteriia</taxon>
        <taxon>Flavobacteriales</taxon>
        <taxon>Flavobacteriaceae</taxon>
        <taxon>Flavobacterium</taxon>
    </lineage>
</organism>
<evidence type="ECO:0000256" key="1">
    <source>
        <dbReference type="ARBA" id="ARBA00004167"/>
    </source>
</evidence>
<evidence type="ECO:0000256" key="3">
    <source>
        <dbReference type="ARBA" id="ARBA00022989"/>
    </source>
</evidence>
<feature type="domain" description="Translocation and assembly module TamB C-terminal" evidence="6">
    <location>
        <begin position="1184"/>
        <end position="1628"/>
    </location>
</feature>
<sequence>MNAKLKKYLRKSIKILLWIIGSVIALFLLIVLLLQVPAVQNYVKDKAISYLEGKIGTEVRIDKIEIGLPKKVILEGVYFESQQGDTLLAGDKLAVDISLLKLMSNEVEINSVDLQGIRAHISRNKDSVFNFDYIIKAFDSGKPKDTTAAPMKISVSKINLDKIKVKYDDDISKNYVSANISHFDTKFKKFDLDKMEFDIPKIKLDGLKVKLKQGMVAKIAQTTQETAEEASKKPNLQLKLGEISLANIDIGYDNEGSRLDTGLTLKKLLLEVNEVNLKTQLIDLENIELNGLKGQLAFGKFEKQVQQALPEETAAVQQAQWKFKLNNADIKDVAFKFDDQNSAPVAKGIDFKHLDISNFNLEAKNFSYGPDAISGNIGKLTVTDKSGVDIQELRTEFFYGPKGAQLNNLYLETPQTLLKDKIVVAYPSLDAVTKDIGSLSVDANLQSSQIGFKDVLLFVPTLADTNPFKGNPNGSLFINGKVEGKVSDLLITNLEVRGIGTTVLAASGRIKGLPDVKTAYFDMNVRELRSTAKDINSFLPPGTLPANIQLPTAFSAKATFKGRVNNFSTNLVLASTYGNAKINAKFDQSRKGREKYDAVVDVVNFDVGRLIKNDSIGKITIRANVKGTGLDPQTANATIKGKVVKADYNGYTYRDLIIDGKINNGAFDVTANMDDPNLDFDLVASGGFKGKYPQGKIHLNVDIADLDKLNLHAGPLKLRGNVDADIDDANPDNLNGKISLHHFMFVNETEEFALDSVNVVAITTPDSSSIQLRSQFAKADIKGKYKLTELPTAITNTISKYYTINDTAVKKTTSPQQVKFSLKIDNDPIISKLIPQITRLEPITINGNYNSEGDTLVINGSIPRVVYGENTISGIEIKAEARDTALVYDVKIAGVENAQFQLAQTSLTGDVKNNIVTYKLEIDDKKQKEQYMIAGQMKAVNGNTEIILDPEGLMLNYENWAVAQDNLLRFGKDGIYANNFEISKDNGSIKIQSASETPNAPLDVALDNFQIETLTNAVQKEEMKFKGTINGTANVKDLSTSPVFTADLDVTNFAVSKDTVGDIKIKVNNEIADTYAAQVSITGQGNQVNLDGNYVTTNSSFDMALDIQKLNIASLQALTMGALKDGNGYLSGDFKINGTTTDPNVTGDLKFNNVEARVTQLNSLFKGMNDNISFTDRGIEMNNFKVEDEKNNLLTIDGSIATTDYKSFGFDMNVTAENFRAVNSKAKDNDFYYGDLYIDADLNIKGTLESPVVDGDLKINEDTKFTVVLPQQDPGIADREGIVEFIDEDNVEMQQRLQIEETVNTAQLKGMDVSVNIEIVKEAELNLIIDKGNGDFLQLKGEAQLTGGIDPSGKTTLTGRYEFTEGSYDMTFNFLKRKFEIEQGSYILWTGEPTKADINITAIYKTETAPIDLLDNQLDVPPSERNTYKQKLPFNTLLKMQGELLKPELSFDIQIPDGNYNVSSTIIDKTEAKLAQLRQEPSELNKQVFALLLLNRFIGENPFSSEAGGTSGEALARQSVSKILSQQLNNLAADLVSGVELNFDLESTDDYTTGQQENRTDLNVGVSKRLLNDRLKVTVGSSFGLEGPQQANEETTNIAGDVSVDYQLTQDGRYMVRAYRKNQYQVALQGQVVETGVAFVITMDYNKFRELFHRTQEEREMRAREKERKTREKEERIKKEAEEKERANNYENQTGKQKEDLPPNSTKDEN</sequence>